<evidence type="ECO:0000256" key="1">
    <source>
        <dbReference type="SAM" id="MobiDB-lite"/>
    </source>
</evidence>
<dbReference type="Pfam" id="PF19609">
    <property type="entry name" value="DUF6114"/>
    <property type="match status" value="1"/>
</dbReference>
<feature type="transmembrane region" description="Helical" evidence="2">
    <location>
        <begin position="20"/>
        <end position="40"/>
    </location>
</feature>
<protein>
    <submittedName>
        <fullName evidence="3">DUF6114 domain-containing protein</fullName>
    </submittedName>
</protein>
<sequence>VPIMYFPYNNLNAGGFTINMSTTAGSASLIIGVLLVVLGLTMWFQPMVRVFAGVATILLGLVSIPVSNFGGFLMGFLLALFGGGMSIAWAPGETPSAQPAGKPGAAPEDDGNGGSVPEPAGAGSAPDEEARNGRHRAG</sequence>
<accession>A0ABW8M850</accession>
<evidence type="ECO:0000256" key="2">
    <source>
        <dbReference type="SAM" id="Phobius"/>
    </source>
</evidence>
<dbReference type="RefSeq" id="WP_404749880.1">
    <property type="nucleotide sequence ID" value="NZ_JBJDQH010000667.1"/>
</dbReference>
<organism evidence="3 4">
    <name type="scientific">Streptomyces milbemycinicus</name>
    <dbReference type="NCBI Taxonomy" id="476552"/>
    <lineage>
        <taxon>Bacteria</taxon>
        <taxon>Bacillati</taxon>
        <taxon>Actinomycetota</taxon>
        <taxon>Actinomycetes</taxon>
        <taxon>Kitasatosporales</taxon>
        <taxon>Streptomycetaceae</taxon>
        <taxon>Streptomyces</taxon>
    </lineage>
</organism>
<keyword evidence="2" id="KW-1133">Transmembrane helix</keyword>
<dbReference type="InterPro" id="IPR046096">
    <property type="entry name" value="DUF6114"/>
</dbReference>
<dbReference type="EMBL" id="JBJDQH010000667">
    <property type="protein sequence ID" value="MFK4274347.1"/>
    <property type="molecule type" value="Genomic_DNA"/>
</dbReference>
<comment type="caution">
    <text evidence="3">The sequence shown here is derived from an EMBL/GenBank/DDBJ whole genome shotgun (WGS) entry which is preliminary data.</text>
</comment>
<dbReference type="Proteomes" id="UP001620295">
    <property type="component" value="Unassembled WGS sequence"/>
</dbReference>
<keyword evidence="2" id="KW-0812">Transmembrane</keyword>
<name>A0ABW8M850_9ACTN</name>
<keyword evidence="4" id="KW-1185">Reference proteome</keyword>
<evidence type="ECO:0000313" key="4">
    <source>
        <dbReference type="Proteomes" id="UP001620295"/>
    </source>
</evidence>
<feature type="transmembrane region" description="Helical" evidence="2">
    <location>
        <begin position="47"/>
        <end position="66"/>
    </location>
</feature>
<keyword evidence="2" id="KW-0472">Membrane</keyword>
<proteinExistence type="predicted"/>
<feature type="non-terminal residue" evidence="3">
    <location>
        <position position="1"/>
    </location>
</feature>
<feature type="region of interest" description="Disordered" evidence="1">
    <location>
        <begin position="92"/>
        <end position="138"/>
    </location>
</feature>
<reference evidence="3 4" key="1">
    <citation type="submission" date="2024-11" db="EMBL/GenBank/DDBJ databases">
        <title>The Natural Products Discovery Center: Release of the First 8490 Sequenced Strains for Exploring Actinobacteria Biosynthetic Diversity.</title>
        <authorList>
            <person name="Kalkreuter E."/>
            <person name="Kautsar S.A."/>
            <person name="Yang D."/>
            <person name="Bader C.D."/>
            <person name="Teijaro C.N."/>
            <person name="Fluegel L."/>
            <person name="Davis C.M."/>
            <person name="Simpson J.R."/>
            <person name="Lauterbach L."/>
            <person name="Steele A.D."/>
            <person name="Gui C."/>
            <person name="Meng S."/>
            <person name="Li G."/>
            <person name="Viehrig K."/>
            <person name="Ye F."/>
            <person name="Su P."/>
            <person name="Kiefer A.F."/>
            <person name="Nichols A."/>
            <person name="Cepeda A.J."/>
            <person name="Yan W."/>
            <person name="Fan B."/>
            <person name="Jiang Y."/>
            <person name="Adhikari A."/>
            <person name="Zheng C.-J."/>
            <person name="Schuster L."/>
            <person name="Cowan T.M."/>
            <person name="Smanski M.J."/>
            <person name="Chevrette M.G."/>
            <person name="De Carvalho L.P.S."/>
            <person name="Shen B."/>
        </authorList>
    </citation>
    <scope>NUCLEOTIDE SEQUENCE [LARGE SCALE GENOMIC DNA]</scope>
    <source>
        <strain evidence="3 4">NPDC020863</strain>
    </source>
</reference>
<evidence type="ECO:0000313" key="3">
    <source>
        <dbReference type="EMBL" id="MFK4274347.1"/>
    </source>
</evidence>
<gene>
    <name evidence="3" type="ORF">ACI2L5_57405</name>
</gene>